<dbReference type="AlphaFoldDB" id="A0A1E1XRE7"/>
<keyword evidence="1 3" id="KW-0863">Zinc-finger</keyword>
<dbReference type="PANTHER" id="PTHR10131:SF138">
    <property type="entry name" value="RE66324P"/>
    <property type="match status" value="1"/>
</dbReference>
<evidence type="ECO:0000256" key="3">
    <source>
        <dbReference type="PROSITE-ProRule" id="PRU00175"/>
    </source>
</evidence>
<evidence type="ECO:0000256" key="1">
    <source>
        <dbReference type="ARBA" id="ARBA00022771"/>
    </source>
</evidence>
<dbReference type="InterPro" id="IPR013083">
    <property type="entry name" value="Znf_RING/FYVE/PHD"/>
</dbReference>
<dbReference type="InterPro" id="IPR001841">
    <property type="entry name" value="Znf_RING"/>
</dbReference>
<reference evidence="6" key="2">
    <citation type="journal article" date="2017" name="Front. Cell. Infect. Microbiol.">
        <title>Analysis of the Salivary Gland Transcriptome of Unfed and Partially Fed Amblyomma sculptum Ticks and Descriptive Proteome of the Saliva.</title>
        <authorList>
            <person name="Esteves E."/>
            <person name="Maruyama S.R."/>
            <person name="Kawahara R."/>
            <person name="Fujita A."/>
            <person name="Martins L.A."/>
            <person name="Righi A.A."/>
            <person name="Costa F.B."/>
            <person name="Palmisano G."/>
            <person name="Labruna M.B."/>
            <person name="Sa-Nunes A."/>
            <person name="Ribeiro J.M.C."/>
            <person name="Fogaca A.C."/>
        </authorList>
    </citation>
    <scope>NUCLEOTIDE SEQUENCE</scope>
</reference>
<keyword evidence="4" id="KW-0175">Coiled coil</keyword>
<keyword evidence="1 3" id="KW-0479">Metal-binding</keyword>
<protein>
    <submittedName>
        <fullName evidence="6">Putative tnf receptor-associated factor</fullName>
    </submittedName>
</protein>
<evidence type="ECO:0000256" key="2">
    <source>
        <dbReference type="ARBA" id="ARBA00022833"/>
    </source>
</evidence>
<reference evidence="6" key="1">
    <citation type="submission" date="2016-09" db="EMBL/GenBank/DDBJ databases">
        <authorList>
            <person name="Capua I."/>
            <person name="De Benedictis P."/>
            <person name="Joannis T."/>
            <person name="Lombin L.H."/>
            <person name="Cattoli G."/>
        </authorList>
    </citation>
    <scope>NUCLEOTIDE SEQUENCE</scope>
</reference>
<dbReference type="PANTHER" id="PTHR10131">
    <property type="entry name" value="TNF RECEPTOR ASSOCIATED FACTOR"/>
    <property type="match status" value="1"/>
</dbReference>
<dbReference type="PROSITE" id="PS50089">
    <property type="entry name" value="ZF_RING_2"/>
    <property type="match status" value="1"/>
</dbReference>
<feature type="coiled-coil region" evidence="4">
    <location>
        <begin position="205"/>
        <end position="239"/>
    </location>
</feature>
<accession>A0A1E1XRE7</accession>
<dbReference type="SUPFAM" id="SSF49599">
    <property type="entry name" value="TRAF domain-like"/>
    <property type="match status" value="1"/>
</dbReference>
<evidence type="ECO:0000259" key="5">
    <source>
        <dbReference type="PROSITE" id="PS50089"/>
    </source>
</evidence>
<feature type="domain" description="RING-type" evidence="5">
    <location>
        <begin position="1"/>
        <end position="41"/>
    </location>
</feature>
<dbReference type="Gene3D" id="3.30.40.10">
    <property type="entry name" value="Zinc/RING finger domain, C3HC4 (zinc finger)"/>
    <property type="match status" value="1"/>
</dbReference>
<evidence type="ECO:0000256" key="4">
    <source>
        <dbReference type="SAM" id="Coils"/>
    </source>
</evidence>
<keyword evidence="6" id="KW-0675">Receptor</keyword>
<dbReference type="GO" id="GO:0009898">
    <property type="term" value="C:cytoplasmic side of plasma membrane"/>
    <property type="evidence" value="ECO:0007669"/>
    <property type="project" value="TreeGrafter"/>
</dbReference>
<proteinExistence type="evidence at transcript level"/>
<dbReference type="GO" id="GO:0043122">
    <property type="term" value="P:regulation of canonical NF-kappaB signal transduction"/>
    <property type="evidence" value="ECO:0007669"/>
    <property type="project" value="TreeGrafter"/>
</dbReference>
<organism evidence="6">
    <name type="scientific">Amblyomma sculptum</name>
    <name type="common">Tick</name>
    <dbReference type="NCBI Taxonomy" id="1581419"/>
    <lineage>
        <taxon>Eukaryota</taxon>
        <taxon>Metazoa</taxon>
        <taxon>Ecdysozoa</taxon>
        <taxon>Arthropoda</taxon>
        <taxon>Chelicerata</taxon>
        <taxon>Arachnida</taxon>
        <taxon>Acari</taxon>
        <taxon>Parasitiformes</taxon>
        <taxon>Ixodida</taxon>
        <taxon>Ixodoidea</taxon>
        <taxon>Ixodidae</taxon>
        <taxon>Amblyomminae</taxon>
        <taxon>Amblyomma</taxon>
    </lineage>
</organism>
<keyword evidence="2" id="KW-0862">Zinc</keyword>
<sequence>CCLCGVIPESTVVLPCRHALCEICKSGSGQDGAGGVCPLDQEPFDDEYCSKIVLHPKKLGTLNAYCWNQARGCSFAGDLSAVLRHYEVECSFHTVECPRCGFSVQHADLAAHYMGDCCDMATSAAGDEQPPQGEGDVFPARDVRAAVEEFKALLVETCQDHLPALQSQLNELAEEVANQGCLLREVAEGSGREQEAQNCVQARTESELSLTLAELRTRIEELISNLNQSSAEAESWDRETPIPWRLEKKHILRKLEHFAEQTLAGLGATREAAAPHVEAPIIWLSGLEFYGGVDTDGAEPHGLFAPGRQSRLTVLYIFYVMNFGAIPNLDFTCRKIPQVTRWHCRDVYFTMAIRVEGYPRRFEVCFRYSCTLDSLYKKPKIPCVRINDEKGNVVLMDMTESPQWDCLFWISLEKLSSIGFFKGGEISLHVVVET</sequence>
<evidence type="ECO:0000313" key="6">
    <source>
        <dbReference type="EMBL" id="JAU01886.1"/>
    </source>
</evidence>
<name>A0A1E1XRE7_AMBSC</name>
<feature type="non-terminal residue" evidence="6">
    <location>
        <position position="1"/>
    </location>
</feature>
<dbReference type="GO" id="GO:0008270">
    <property type="term" value="F:zinc ion binding"/>
    <property type="evidence" value="ECO:0007669"/>
    <property type="project" value="UniProtKB-KW"/>
</dbReference>
<dbReference type="EMBL" id="GFAA01001549">
    <property type="protein sequence ID" value="JAU01886.1"/>
    <property type="molecule type" value="mRNA"/>
</dbReference>
<dbReference type="GO" id="GO:0005164">
    <property type="term" value="F:tumor necrosis factor receptor binding"/>
    <property type="evidence" value="ECO:0007669"/>
    <property type="project" value="TreeGrafter"/>
</dbReference>